<dbReference type="InterPro" id="IPR001870">
    <property type="entry name" value="B30.2/SPRY"/>
</dbReference>
<dbReference type="SUPFAM" id="SSF49899">
    <property type="entry name" value="Concanavalin A-like lectins/glucanases"/>
    <property type="match status" value="1"/>
</dbReference>
<feature type="compositionally biased region" description="Polar residues" evidence="5">
    <location>
        <begin position="1059"/>
        <end position="1084"/>
    </location>
</feature>
<dbReference type="Pfam" id="PF10607">
    <property type="entry name" value="CTLH"/>
    <property type="match status" value="1"/>
</dbReference>
<feature type="coiled-coil region" evidence="4">
    <location>
        <begin position="728"/>
        <end position="776"/>
    </location>
</feature>
<dbReference type="InterPro" id="IPR006594">
    <property type="entry name" value="LisH"/>
</dbReference>
<dbReference type="SMART" id="SM00668">
    <property type="entry name" value="CTLH"/>
    <property type="match status" value="1"/>
</dbReference>
<feature type="compositionally biased region" description="Low complexity" evidence="5">
    <location>
        <begin position="1039"/>
        <end position="1053"/>
    </location>
</feature>
<evidence type="ECO:0000259" key="7">
    <source>
        <dbReference type="PROSITE" id="PS50897"/>
    </source>
</evidence>
<dbReference type="InterPro" id="IPR006595">
    <property type="entry name" value="CTLH_C"/>
</dbReference>
<comment type="function">
    <text evidence="1">Involved in the proteasome-dependent degradation of fructose-1,6-bisphosphatase.</text>
</comment>
<dbReference type="InterPro" id="IPR050618">
    <property type="entry name" value="Ubq-SigPath_Reg"/>
</dbReference>
<dbReference type="SMART" id="SM00757">
    <property type="entry name" value="CRA"/>
    <property type="match status" value="1"/>
</dbReference>
<evidence type="ECO:0000256" key="1">
    <source>
        <dbReference type="ARBA" id="ARBA00002343"/>
    </source>
</evidence>
<feature type="compositionally biased region" description="Polar residues" evidence="5">
    <location>
        <begin position="1273"/>
        <end position="1291"/>
    </location>
</feature>
<dbReference type="OrthoDB" id="25503at2759"/>
<dbReference type="Pfam" id="PF00622">
    <property type="entry name" value="SPRY"/>
    <property type="match status" value="1"/>
</dbReference>
<keyword evidence="4" id="KW-0175">Coiled coil</keyword>
<feature type="region of interest" description="Disordered" evidence="5">
    <location>
        <begin position="156"/>
        <end position="182"/>
    </location>
</feature>
<feature type="region of interest" description="Disordered" evidence="5">
    <location>
        <begin position="1013"/>
        <end position="1084"/>
    </location>
</feature>
<evidence type="ECO:0000313" key="8">
    <source>
        <dbReference type="EMBL" id="KAE8133975.1"/>
    </source>
</evidence>
<feature type="compositionally biased region" description="Low complexity" evidence="5">
    <location>
        <begin position="1256"/>
        <end position="1268"/>
    </location>
</feature>
<feature type="compositionally biased region" description="Basic and acidic residues" evidence="5">
    <location>
        <begin position="70"/>
        <end position="79"/>
    </location>
</feature>
<dbReference type="InterPro" id="IPR024964">
    <property type="entry name" value="CTLH/CRA"/>
</dbReference>
<dbReference type="InterPro" id="IPR003877">
    <property type="entry name" value="SPRY_dom"/>
</dbReference>
<sequence>MTDAPFPPSSGARGAPVATTYSGPSLSTIPRRSSYASVLSGTALSPPSNSGPFSQLLTSNSTSYPPPFHPDGRHLRPSADLDADMQMNSPWRMSSGDTLPPYSRKYASFTRSDPFPQNPGSFSDVASSSFTPSYLRNSRYISRLDAARRAKLASQRDAIYSSSTSNPISTSSSQASLPRITPSHRGMTYDIIEREPPGDDEHVMPLPSQWNDGDKYSGLELTSGGLEVRYTGPVNKHDHEAAACGIYYFEITILSKPKEGMIGIGFSSNKASVERLPGWEQESWAYHGDDGKSFFGESQGQGRQYGPTFGVNDTVGCGVNFSTGCAFFTKNGVFLGNAFRELRNLKVYPSVGMKKQPPVHLAANFGQHPFMFDIDGMVKKEKFAIHSEIRATSTANLQPPLDESALLQELVAQFLAHDGYVETARAFAEEVAAESAALQNGRTEPLKKYEVEEDVEAINRQKIRAAILDGDIDKALKYTNAYYANVLQNFPHIHFKLRCRKFLEMMRRCNEPSWAASKREKSSNGLADGSAVFDEEMELDEQMHHGGGWNADGMDTEEPENAAKFNELLTEAVQYGQQLRLDYPNDERGGNKKMLDDIFSLVAYPDPKQSVHGHYLDPAGRIAVAEELNSAILVSLGKSSSAALERLYQQTEVLVNEISEEGGAGAFINVPCIPTHSSSTPTALRCCCGRNDCTFLQHNNLALEGLEKDLATAARLGQALLHRHESYMAEAEEDRRRFLTSIENLEREKREVQVENARIIEENRGLLEQLDALNKAVADADSHTKSLEVRLEHSEAELRKVTVSAARAADLDAQLVQMENEQSKLHESLESAEEESRSAVQRWKKAESTLRDLHHQIDRIEKEAREERERHTEAVQRMERKRTVERELDGAARRLKGAAATHDLGRNHGGTVVSRFVRDILQDNANLQLGIVELRELLESSNQEVQCLRDQIISHQLVPMTEGDGQVPQLAPTLSQELESKEPRRAPQEFHIHHHYHTPAIKKERPTLFRRSKNRHTWGHPNTVHSPSGTKLARKPTHRSQSSHSSASTMMSQPPVQIPSASKRWSLQSPGAESIASSPQSGYRSSSIFDRVERGFDSSRATSPDSTAFSPLRVSRRRSSFYDASFRSPETDISVDPVDDSVFNKGLGDAYQPVIPEEREDSVHYATSERGFSPAPDDVFASPYRSRRKQSHESLFSVAGMDIHTPSRRPSRMEDISRPYSARVPRRIFSSNDRFSNPVLSTSTVTANREPSKIDQSSQALLASMAASRHSETGSATSGHSDPTGTPTRKISLTRRVGGWMREHLGNTPTTAIGDTQPHQEQPILSTSQVSPDTTPPSAANRKPDPKADTVPSLRYRYPGVNQKGPIMGFRPTSRAPFAIHAEAIDEGLLRETLAE</sequence>
<dbReference type="SMART" id="SM00449">
    <property type="entry name" value="SPRY"/>
    <property type="match status" value="1"/>
</dbReference>
<accession>A0A5N6SH68</accession>
<evidence type="ECO:0000256" key="3">
    <source>
        <dbReference type="ARBA" id="ARBA00018741"/>
    </source>
</evidence>
<feature type="region of interest" description="Disordered" evidence="5">
    <location>
        <begin position="1232"/>
        <end position="1291"/>
    </location>
</feature>
<dbReference type="Proteomes" id="UP000325672">
    <property type="component" value="Unassembled WGS sequence"/>
</dbReference>
<dbReference type="PROSITE" id="PS50188">
    <property type="entry name" value="B302_SPRY"/>
    <property type="match status" value="1"/>
</dbReference>
<reference evidence="8 9" key="1">
    <citation type="submission" date="2019-04" db="EMBL/GenBank/DDBJ databases">
        <title>Friends and foes A comparative genomics study of 23 Aspergillus species from section Flavi.</title>
        <authorList>
            <consortium name="DOE Joint Genome Institute"/>
            <person name="Kjaerbolling I."/>
            <person name="Vesth T."/>
            <person name="Frisvad J.C."/>
            <person name="Nybo J.L."/>
            <person name="Theobald S."/>
            <person name="Kildgaard S."/>
            <person name="Isbrandt T."/>
            <person name="Kuo A."/>
            <person name="Sato A."/>
            <person name="Lyhne E.K."/>
            <person name="Kogle M.E."/>
            <person name="Wiebenga A."/>
            <person name="Kun R.S."/>
            <person name="Lubbers R.J."/>
            <person name="Makela M.R."/>
            <person name="Barry K."/>
            <person name="Chovatia M."/>
            <person name="Clum A."/>
            <person name="Daum C."/>
            <person name="Haridas S."/>
            <person name="He G."/>
            <person name="LaButti K."/>
            <person name="Lipzen A."/>
            <person name="Mondo S."/>
            <person name="Riley R."/>
            <person name="Salamov A."/>
            <person name="Simmons B.A."/>
            <person name="Magnuson J.K."/>
            <person name="Henrissat B."/>
            <person name="Mortensen U.H."/>
            <person name="Larsen T.O."/>
            <person name="Devries R.P."/>
            <person name="Grigoriev I.V."/>
            <person name="Machida M."/>
            <person name="Baker S.E."/>
            <person name="Andersen M.R."/>
        </authorList>
    </citation>
    <scope>NUCLEOTIDE SEQUENCE [LARGE SCALE GENOMIC DNA]</scope>
    <source>
        <strain evidence="8 9">CBS 117625</strain>
    </source>
</reference>
<organism evidence="8 9">
    <name type="scientific">Aspergillus pseudotamarii</name>
    <dbReference type="NCBI Taxonomy" id="132259"/>
    <lineage>
        <taxon>Eukaryota</taxon>
        <taxon>Fungi</taxon>
        <taxon>Dikarya</taxon>
        <taxon>Ascomycota</taxon>
        <taxon>Pezizomycotina</taxon>
        <taxon>Eurotiomycetes</taxon>
        <taxon>Eurotiomycetidae</taxon>
        <taxon>Eurotiales</taxon>
        <taxon>Aspergillaceae</taxon>
        <taxon>Aspergillus</taxon>
        <taxon>Aspergillus subgen. Circumdati</taxon>
    </lineage>
</organism>
<feature type="coiled-coil region" evidence="4">
    <location>
        <begin position="924"/>
        <end position="951"/>
    </location>
</feature>
<dbReference type="EMBL" id="ML743609">
    <property type="protein sequence ID" value="KAE8133975.1"/>
    <property type="molecule type" value="Genomic_DNA"/>
</dbReference>
<feature type="compositionally biased region" description="Polar residues" evidence="5">
    <location>
        <begin position="1326"/>
        <end position="1338"/>
    </location>
</feature>
<feature type="compositionally biased region" description="Polar residues" evidence="5">
    <location>
        <begin position="19"/>
        <end position="63"/>
    </location>
</feature>
<dbReference type="InterPro" id="IPR013144">
    <property type="entry name" value="CRA_dom"/>
</dbReference>
<evidence type="ECO:0000256" key="4">
    <source>
        <dbReference type="SAM" id="Coils"/>
    </source>
</evidence>
<dbReference type="PROSITE" id="PS50897">
    <property type="entry name" value="CTLH"/>
    <property type="match status" value="1"/>
</dbReference>
<gene>
    <name evidence="8" type="ORF">BDV38DRAFT_273927</name>
</gene>
<feature type="coiled-coil region" evidence="4">
    <location>
        <begin position="808"/>
        <end position="881"/>
    </location>
</feature>
<feature type="compositionally biased region" description="Low complexity" evidence="5">
    <location>
        <begin position="161"/>
        <end position="176"/>
    </location>
</feature>
<evidence type="ECO:0000256" key="5">
    <source>
        <dbReference type="SAM" id="MobiDB-lite"/>
    </source>
</evidence>
<name>A0A5N6SH68_ASPPS</name>
<evidence type="ECO:0000259" key="6">
    <source>
        <dbReference type="PROSITE" id="PS50188"/>
    </source>
</evidence>
<feature type="domain" description="CTLH" evidence="7">
    <location>
        <begin position="456"/>
        <end position="513"/>
    </location>
</feature>
<dbReference type="InterPro" id="IPR043136">
    <property type="entry name" value="B30.2/SPRY_sf"/>
</dbReference>
<feature type="domain" description="B30.2/SPRY" evidence="6">
    <location>
        <begin position="188"/>
        <end position="370"/>
    </location>
</feature>
<dbReference type="GeneID" id="43641970"/>
<feature type="region of interest" description="Disordered" evidence="5">
    <location>
        <begin position="1326"/>
        <end position="1370"/>
    </location>
</feature>
<protein>
    <recommendedName>
        <fullName evidence="3">Protein FYV10</fullName>
    </recommendedName>
    <alternativeName>
        <fullName evidence="2">Protein fyv10</fullName>
    </alternativeName>
</protein>
<feature type="compositionally biased region" description="Polar residues" evidence="5">
    <location>
        <begin position="1232"/>
        <end position="1249"/>
    </location>
</feature>
<dbReference type="InterPro" id="IPR013320">
    <property type="entry name" value="ConA-like_dom_sf"/>
</dbReference>
<keyword evidence="9" id="KW-1185">Reference proteome</keyword>
<feature type="region of interest" description="Disordered" evidence="5">
    <location>
        <begin position="1"/>
        <end position="79"/>
    </location>
</feature>
<evidence type="ECO:0000256" key="2">
    <source>
        <dbReference type="ARBA" id="ARBA00017917"/>
    </source>
</evidence>
<dbReference type="PROSITE" id="PS50896">
    <property type="entry name" value="LISH"/>
    <property type="match status" value="1"/>
</dbReference>
<dbReference type="Gene3D" id="2.60.120.920">
    <property type="match status" value="1"/>
</dbReference>
<proteinExistence type="predicted"/>
<dbReference type="RefSeq" id="XP_031910038.1">
    <property type="nucleotide sequence ID" value="XM_032057760.1"/>
</dbReference>
<dbReference type="PANTHER" id="PTHR12864">
    <property type="entry name" value="RAN BINDING PROTEIN 9-RELATED"/>
    <property type="match status" value="1"/>
</dbReference>
<evidence type="ECO:0000313" key="9">
    <source>
        <dbReference type="Proteomes" id="UP000325672"/>
    </source>
</evidence>